<evidence type="ECO:0000313" key="1">
    <source>
        <dbReference type="EMBL" id="ADG79211.1"/>
    </source>
</evidence>
<dbReference type="EMBL" id="CP001966">
    <property type="protein sequence ID" value="ADG79211.1"/>
    <property type="molecule type" value="Genomic_DNA"/>
</dbReference>
<proteinExistence type="predicted"/>
<reference evidence="2" key="1">
    <citation type="submission" date="2010-03" db="EMBL/GenBank/DDBJ databases">
        <title>The complete chromosome of Tsukamurella paurometabola DSM 20162.</title>
        <authorList>
            <consortium name="US DOE Joint Genome Institute (JGI-PGF)"/>
            <person name="Lucas S."/>
            <person name="Copeland A."/>
            <person name="Lapidus A."/>
            <person name="Glavina del Rio T."/>
            <person name="Dalin E."/>
            <person name="Tice H."/>
            <person name="Bruce D."/>
            <person name="Goodwin L."/>
            <person name="Pitluck S."/>
            <person name="Kyrpides N."/>
            <person name="Mavromatis K."/>
            <person name="Ivanova N."/>
            <person name="Mikhailova N."/>
            <person name="Munk A.C."/>
            <person name="Brettin T."/>
            <person name="Detter J.C."/>
            <person name="Tapia R."/>
            <person name="Han C."/>
            <person name="Larimer F."/>
            <person name="Land M."/>
            <person name="Hauser L."/>
            <person name="Markowitz V."/>
            <person name="Cheng J.-F."/>
            <person name="Hugenholtz P."/>
            <person name="Woyke T."/>
            <person name="Wu D."/>
            <person name="Jando M."/>
            <person name="Brambilla E."/>
            <person name="Klenk H.-P."/>
            <person name="Eisen J.A."/>
        </authorList>
    </citation>
    <scope>NUCLEOTIDE SEQUENCE [LARGE SCALE GENOMIC DNA]</scope>
    <source>
        <strain evidence="2">ATCC 8368 / DSM 20162 / CCUG 35730 / CIP 100753 / JCM 10117 / KCTC 9821 / NBRC 16120 / NCIMB 702349 / NCTC 13040</strain>
    </source>
</reference>
<dbReference type="HOGENOM" id="CLU_2995392_0_0_11"/>
<dbReference type="STRING" id="521096.Tpau_2608"/>
<dbReference type="AlphaFoldDB" id="D5US06"/>
<name>D5US06_TSUPD</name>
<organism evidence="1 2">
    <name type="scientific">Tsukamurella paurometabola (strain ATCC 8368 / DSM 20162 / CCUG 35730 / CIP 100753 / JCM 10117 / KCTC 9821 / NBRC 16120 / NCIMB 702349 / NCTC 13040)</name>
    <name type="common">Corynebacterium paurometabolum</name>
    <dbReference type="NCBI Taxonomy" id="521096"/>
    <lineage>
        <taxon>Bacteria</taxon>
        <taxon>Bacillati</taxon>
        <taxon>Actinomycetota</taxon>
        <taxon>Actinomycetes</taxon>
        <taxon>Mycobacteriales</taxon>
        <taxon>Tsukamurellaceae</taxon>
        <taxon>Tsukamurella</taxon>
    </lineage>
</organism>
<keyword evidence="2" id="KW-1185">Reference proteome</keyword>
<reference evidence="1 2" key="2">
    <citation type="journal article" date="2011" name="Stand. Genomic Sci.">
        <title>Complete genome sequence of Tsukamurella paurometabola type strain (no. 33).</title>
        <authorList>
            <person name="Munk A.C."/>
            <person name="Lapidus A."/>
            <person name="Lucas S."/>
            <person name="Nolan M."/>
            <person name="Tice H."/>
            <person name="Cheng J.F."/>
            <person name="Del Rio T.G."/>
            <person name="Goodwin L."/>
            <person name="Pitluck S."/>
            <person name="Liolios K."/>
            <person name="Huntemann M."/>
            <person name="Ivanova N."/>
            <person name="Mavromatis K."/>
            <person name="Mikhailova N."/>
            <person name="Pati A."/>
            <person name="Chen A."/>
            <person name="Palaniappan K."/>
            <person name="Tapia R."/>
            <person name="Han C."/>
            <person name="Land M."/>
            <person name="Hauser L."/>
            <person name="Chang Y.J."/>
            <person name="Jeffries C.D."/>
            <person name="Brettin T."/>
            <person name="Yasawong M."/>
            <person name="Brambilla E.M."/>
            <person name="Rohde M."/>
            <person name="Sikorski J."/>
            <person name="Goker M."/>
            <person name="Detter J.C."/>
            <person name="Woyke T."/>
            <person name="Bristow J."/>
            <person name="Eisen J.A."/>
            <person name="Markowitz V."/>
            <person name="Hugenholtz P."/>
            <person name="Kyrpides N.C."/>
            <person name="Klenk H.P."/>
        </authorList>
    </citation>
    <scope>NUCLEOTIDE SEQUENCE [LARGE SCALE GENOMIC DNA]</scope>
    <source>
        <strain evidence="2">ATCC 8368 / DSM 20162 / CCUG 35730 / CIP 100753 / JCM 10117 / KCTC 9821 / NBRC 16120 / NCIMB 702349 / NCTC 13040</strain>
    </source>
</reference>
<accession>D5US06</accession>
<gene>
    <name evidence="1" type="ordered locus">Tpau_2608</name>
</gene>
<protein>
    <submittedName>
        <fullName evidence="1">Uncharacterized protein</fullName>
    </submittedName>
</protein>
<evidence type="ECO:0000313" key="2">
    <source>
        <dbReference type="Proteomes" id="UP000001213"/>
    </source>
</evidence>
<sequence>MALTLRSPQDRSGLLALVVWLLPGSRLKTRLLNALGNDIGPYPLFLDTCNPAHGWGK</sequence>
<dbReference type="Proteomes" id="UP000001213">
    <property type="component" value="Chromosome"/>
</dbReference>
<dbReference type="KEGG" id="tpr:Tpau_2608"/>